<dbReference type="Proteomes" id="UP000235023">
    <property type="component" value="Unassembled WGS sequence"/>
</dbReference>
<sequence length="99" mass="11239">MIVSCLRALLRPLQRGRSGLFSLLSNSGSIVRHHTMIQSLGPICNEFDYRLFLRSDCEASVSLSRSGTNVWWGWRGQWMDGFFLLILWSLSLSYGTGQP</sequence>
<evidence type="ECO:0000313" key="2">
    <source>
        <dbReference type="Proteomes" id="UP000235023"/>
    </source>
</evidence>
<reference evidence="2" key="1">
    <citation type="submission" date="2017-12" db="EMBL/GenBank/DDBJ databases">
        <authorList>
            <consortium name="DOE Joint Genome Institute"/>
            <person name="Mondo S.J."/>
            <person name="Kjaerbolling I."/>
            <person name="Vesth T.C."/>
            <person name="Frisvad J.C."/>
            <person name="Nybo J.L."/>
            <person name="Theobald S."/>
            <person name="Kuo A."/>
            <person name="Bowyer P."/>
            <person name="Matsuda Y."/>
            <person name="Lyhne E.K."/>
            <person name="Kogle M.E."/>
            <person name="Clum A."/>
            <person name="Lipzen A."/>
            <person name="Salamov A."/>
            <person name="Ngan C.Y."/>
            <person name="Daum C."/>
            <person name="Chiniquy J."/>
            <person name="Barry K."/>
            <person name="LaButti K."/>
            <person name="Haridas S."/>
            <person name="Simmons B.A."/>
            <person name="Magnuson J.K."/>
            <person name="Mortensen U.H."/>
            <person name="Larsen T.O."/>
            <person name="Grigoriev I.V."/>
            <person name="Baker S.E."/>
            <person name="Andersen M.R."/>
            <person name="Nordberg H.P."/>
            <person name="Cantor M.N."/>
            <person name="Hua S.X."/>
        </authorList>
    </citation>
    <scope>NUCLEOTIDE SEQUENCE [LARGE SCALE GENOMIC DNA]</scope>
    <source>
        <strain evidence="2">IBT 19404</strain>
    </source>
</reference>
<organism evidence="1 2">
    <name type="scientific">Aspergillus taichungensis</name>
    <dbReference type="NCBI Taxonomy" id="482145"/>
    <lineage>
        <taxon>Eukaryota</taxon>
        <taxon>Fungi</taxon>
        <taxon>Dikarya</taxon>
        <taxon>Ascomycota</taxon>
        <taxon>Pezizomycotina</taxon>
        <taxon>Eurotiomycetes</taxon>
        <taxon>Eurotiomycetidae</taxon>
        <taxon>Eurotiales</taxon>
        <taxon>Aspergillaceae</taxon>
        <taxon>Aspergillus</taxon>
        <taxon>Aspergillus subgen. Circumdati</taxon>
    </lineage>
</organism>
<keyword evidence="2" id="KW-1185">Reference proteome</keyword>
<dbReference type="EMBL" id="KZ559530">
    <property type="protein sequence ID" value="PLN82027.1"/>
    <property type="molecule type" value="Genomic_DNA"/>
</dbReference>
<gene>
    <name evidence="1" type="ORF">BDW42DRAFT_167420</name>
</gene>
<proteinExistence type="predicted"/>
<accession>A0A2J5HX47</accession>
<dbReference type="AlphaFoldDB" id="A0A2J5HX47"/>
<evidence type="ECO:0000313" key="1">
    <source>
        <dbReference type="EMBL" id="PLN82027.1"/>
    </source>
</evidence>
<protein>
    <submittedName>
        <fullName evidence="1">Uncharacterized protein</fullName>
    </submittedName>
</protein>
<name>A0A2J5HX47_9EURO</name>